<dbReference type="SUPFAM" id="SSF103473">
    <property type="entry name" value="MFS general substrate transporter"/>
    <property type="match status" value="1"/>
</dbReference>
<comment type="subcellular location">
    <subcellularLocation>
        <location evidence="1">Endomembrane system</location>
        <topology evidence="1">Multi-pass membrane protein</topology>
    </subcellularLocation>
</comment>
<feature type="transmembrane region" description="Helical" evidence="5">
    <location>
        <begin position="288"/>
        <end position="312"/>
    </location>
</feature>
<organism evidence="7 8">
    <name type="scientific">Photorhabdus stackebrandtii</name>
    <dbReference type="NCBI Taxonomy" id="1123042"/>
    <lineage>
        <taxon>Bacteria</taxon>
        <taxon>Pseudomonadati</taxon>
        <taxon>Pseudomonadota</taxon>
        <taxon>Gammaproteobacteria</taxon>
        <taxon>Enterobacterales</taxon>
        <taxon>Morganellaceae</taxon>
        <taxon>Photorhabdus</taxon>
    </lineage>
</organism>
<dbReference type="Pfam" id="PF07690">
    <property type="entry name" value="MFS_1"/>
    <property type="match status" value="1"/>
</dbReference>
<dbReference type="InterPro" id="IPR005829">
    <property type="entry name" value="Sugar_transporter_CS"/>
</dbReference>
<dbReference type="InterPro" id="IPR036259">
    <property type="entry name" value="MFS_trans_sf"/>
</dbReference>
<reference evidence="7 8" key="1">
    <citation type="submission" date="2018-02" db="EMBL/GenBank/DDBJ databases">
        <authorList>
            <person name="Machado R.A."/>
        </authorList>
    </citation>
    <scope>NUCLEOTIDE SEQUENCE [LARGE SCALE GENOMIC DNA]</scope>
    <source>
        <strain evidence="7 8">DSM 23271</strain>
    </source>
</reference>
<dbReference type="InterPro" id="IPR011701">
    <property type="entry name" value="MFS"/>
</dbReference>
<evidence type="ECO:0000313" key="7">
    <source>
        <dbReference type="EMBL" id="NHB98448.1"/>
    </source>
</evidence>
<dbReference type="AlphaFoldDB" id="A0A7X5TN38"/>
<protein>
    <submittedName>
        <fullName evidence="7">Aromatic acid/H+ symport family MFS transporter</fullName>
    </submittedName>
</protein>
<evidence type="ECO:0000256" key="5">
    <source>
        <dbReference type="SAM" id="Phobius"/>
    </source>
</evidence>
<dbReference type="Proteomes" id="UP000547931">
    <property type="component" value="Unassembled WGS sequence"/>
</dbReference>
<feature type="transmembrane region" description="Helical" evidence="5">
    <location>
        <begin position="414"/>
        <end position="431"/>
    </location>
</feature>
<keyword evidence="4 5" id="KW-0472">Membrane</keyword>
<keyword evidence="8" id="KW-1185">Reference proteome</keyword>
<feature type="transmembrane region" description="Helical" evidence="5">
    <location>
        <begin position="59"/>
        <end position="79"/>
    </location>
</feature>
<evidence type="ECO:0000259" key="6">
    <source>
        <dbReference type="PROSITE" id="PS50850"/>
    </source>
</evidence>
<evidence type="ECO:0000256" key="3">
    <source>
        <dbReference type="ARBA" id="ARBA00022989"/>
    </source>
</evidence>
<evidence type="ECO:0000313" key="8">
    <source>
        <dbReference type="Proteomes" id="UP000547931"/>
    </source>
</evidence>
<feature type="transmembrane region" description="Helical" evidence="5">
    <location>
        <begin position="346"/>
        <end position="371"/>
    </location>
</feature>
<comment type="caution">
    <text evidence="7">The sequence shown here is derived from an EMBL/GenBank/DDBJ whole genome shotgun (WGS) entry which is preliminary data.</text>
</comment>
<accession>A0A7X5TN38</accession>
<gene>
    <name evidence="7" type="ORF">C5470_19665</name>
</gene>
<proteinExistence type="predicted"/>
<feature type="transmembrane region" description="Helical" evidence="5">
    <location>
        <begin position="91"/>
        <end position="111"/>
    </location>
</feature>
<feature type="domain" description="Major facilitator superfamily (MFS) profile" evidence="6">
    <location>
        <begin position="25"/>
        <end position="437"/>
    </location>
</feature>
<feature type="transmembrane region" description="Helical" evidence="5">
    <location>
        <begin position="178"/>
        <end position="199"/>
    </location>
</feature>
<evidence type="ECO:0000256" key="1">
    <source>
        <dbReference type="ARBA" id="ARBA00004127"/>
    </source>
</evidence>
<evidence type="ECO:0000256" key="4">
    <source>
        <dbReference type="ARBA" id="ARBA00023136"/>
    </source>
</evidence>
<feature type="transmembrane region" description="Helical" evidence="5">
    <location>
        <begin position="383"/>
        <end position="402"/>
    </location>
</feature>
<dbReference type="CDD" id="cd17365">
    <property type="entry name" value="MFS_PcaK_like"/>
    <property type="match status" value="1"/>
</dbReference>
<dbReference type="Gene3D" id="1.20.1250.20">
    <property type="entry name" value="MFS general substrate transporter like domains"/>
    <property type="match status" value="2"/>
</dbReference>
<feature type="transmembrane region" description="Helical" evidence="5">
    <location>
        <begin position="117"/>
        <end position="137"/>
    </location>
</feature>
<dbReference type="GO" id="GO:0046943">
    <property type="term" value="F:carboxylic acid transmembrane transporter activity"/>
    <property type="evidence" value="ECO:0007669"/>
    <property type="project" value="TreeGrafter"/>
</dbReference>
<dbReference type="GO" id="GO:0005886">
    <property type="term" value="C:plasma membrane"/>
    <property type="evidence" value="ECO:0007669"/>
    <property type="project" value="UniProtKB-SubCell"/>
</dbReference>
<feature type="transmembrane region" description="Helical" evidence="5">
    <location>
        <begin position="324"/>
        <end position="340"/>
    </location>
</feature>
<evidence type="ECO:0000256" key="2">
    <source>
        <dbReference type="ARBA" id="ARBA00022692"/>
    </source>
</evidence>
<dbReference type="PANTHER" id="PTHR23508:SF10">
    <property type="entry name" value="CARBOXYLIC ACID TRANSPORTER PROTEIN HOMOLOG"/>
    <property type="match status" value="1"/>
</dbReference>
<name>A0A7X5TN38_9GAMM</name>
<feature type="transmembrane region" description="Helical" evidence="5">
    <location>
        <begin position="149"/>
        <end position="172"/>
    </location>
</feature>
<feature type="transmembrane region" description="Helical" evidence="5">
    <location>
        <begin position="255"/>
        <end position="276"/>
    </location>
</feature>
<dbReference type="PANTHER" id="PTHR23508">
    <property type="entry name" value="CARBOXYLIC ACID TRANSPORTER PROTEIN HOMOLOG"/>
    <property type="match status" value="1"/>
</dbReference>
<dbReference type="PROSITE" id="PS00216">
    <property type="entry name" value="SUGAR_TRANSPORT_1"/>
    <property type="match status" value="1"/>
</dbReference>
<sequence>MNSTKTINIQDVINNQKLSKVQWQVLILCFLVVVIDGFDTVLMGYIAPAVINDFKVEGVILGPTMSAALFGLSLGSIFSGPLADRFGRKSVLTTSVTVFGLLSLATALAGSIQTLTILRFLTGLGLGAAMSNAITLISEYAPEHRRSLLINIVFCGFPFGAAVGGIVSAWIIPHFGWQGVPILGGILPLFLSLFLFSLLPESLRYLVLQDGSEGNIRRILSKMTNNSLNDINKFIFDEEEIIHKSSIKTVLSSRFLLGTAMLWITYFMGALVFYVLTSWMPFLMNDFGFSISMAAILTALFPLGGIISAVFAGWLMDRINPHKVVATNYILTGILVFFIGQGENVLLLSVCIFFAGIAMNGAHASMGAISAQFYPTHCRATGVAWMLGFGRFGGIFGALFGAELIRFELDHSSIFAILAIPAILAALALIFKDVSYRRRR</sequence>
<dbReference type="PROSITE" id="PS00217">
    <property type="entry name" value="SUGAR_TRANSPORT_2"/>
    <property type="match status" value="1"/>
</dbReference>
<dbReference type="InterPro" id="IPR020846">
    <property type="entry name" value="MFS_dom"/>
</dbReference>
<keyword evidence="3 5" id="KW-1133">Transmembrane helix</keyword>
<dbReference type="RefSeq" id="WP_166291352.1">
    <property type="nucleotide sequence ID" value="NZ_CAWPIE010000036.1"/>
</dbReference>
<dbReference type="PROSITE" id="PS50850">
    <property type="entry name" value="MFS"/>
    <property type="match status" value="1"/>
</dbReference>
<dbReference type="EMBL" id="PUJV01000036">
    <property type="protein sequence ID" value="NHB98448.1"/>
    <property type="molecule type" value="Genomic_DNA"/>
</dbReference>
<keyword evidence="2 5" id="KW-0812">Transmembrane</keyword>
<feature type="transmembrane region" description="Helical" evidence="5">
    <location>
        <begin position="25"/>
        <end position="47"/>
    </location>
</feature>